<dbReference type="InterPro" id="IPR036388">
    <property type="entry name" value="WH-like_DNA-bd_sf"/>
</dbReference>
<name>A0ABV8ETM5_9ACTN</name>
<dbReference type="InterPro" id="IPR051677">
    <property type="entry name" value="AfsR-DnrI-RedD_regulator"/>
</dbReference>
<evidence type="ECO:0000256" key="2">
    <source>
        <dbReference type="ARBA" id="ARBA00023163"/>
    </source>
</evidence>
<sequence>MTLFRMLGTVDIGKVDALPGSTPSGMPKGLLLTLLLTPDSWVTRSAVIDLLWESPPKSAEANLRTYVCVVRRWLSAHSLERRLTTVRSGAHQCAAYRVSASGEDVDAFVFTELLEKGRRLLRTGHRKAAADTLNRAESLWRGTAGADAQGSQRLQAKLGLLNELRLEASSLLNEAMILLGDLRPLSHRIENLLTEHPLHERLWAQLLRVRYLMGEPTRALDTYRRASATLREELDVTPGPLLQRLHQAALSRDDEMMRFPRRLPIIGAEQN</sequence>
<comment type="caution">
    <text evidence="4">The sequence shown here is derived from an EMBL/GenBank/DDBJ whole genome shotgun (WGS) entry which is preliminary data.</text>
</comment>
<dbReference type="RefSeq" id="WP_386187508.1">
    <property type="nucleotide sequence ID" value="NZ_JBHSBC010000001.1"/>
</dbReference>
<reference evidence="5" key="1">
    <citation type="journal article" date="2019" name="Int. J. Syst. Evol. Microbiol.">
        <title>The Global Catalogue of Microorganisms (GCM) 10K type strain sequencing project: providing services to taxonomists for standard genome sequencing and annotation.</title>
        <authorList>
            <consortium name="The Broad Institute Genomics Platform"/>
            <consortium name="The Broad Institute Genome Sequencing Center for Infectious Disease"/>
            <person name="Wu L."/>
            <person name="Ma J."/>
        </authorList>
    </citation>
    <scope>NUCLEOTIDE SEQUENCE [LARGE SCALE GENOMIC DNA]</scope>
    <source>
        <strain evidence="5">TBRC 7912</strain>
    </source>
</reference>
<dbReference type="PANTHER" id="PTHR35807:SF1">
    <property type="entry name" value="TRANSCRIPTIONAL REGULATOR REDD"/>
    <property type="match status" value="1"/>
</dbReference>
<evidence type="ECO:0000313" key="4">
    <source>
        <dbReference type="EMBL" id="MFC3979046.1"/>
    </source>
</evidence>
<dbReference type="Gene3D" id="1.10.10.10">
    <property type="entry name" value="Winged helix-like DNA-binding domain superfamily/Winged helix DNA-binding domain"/>
    <property type="match status" value="1"/>
</dbReference>
<dbReference type="EMBL" id="JBHSBC010000001">
    <property type="protein sequence ID" value="MFC3979046.1"/>
    <property type="molecule type" value="Genomic_DNA"/>
</dbReference>
<keyword evidence="5" id="KW-1185">Reference proteome</keyword>
<dbReference type="SMART" id="SM01043">
    <property type="entry name" value="BTAD"/>
    <property type="match status" value="1"/>
</dbReference>
<dbReference type="InterPro" id="IPR016032">
    <property type="entry name" value="Sig_transdc_resp-reg_C-effctor"/>
</dbReference>
<accession>A0ABV8ETM5</accession>
<evidence type="ECO:0000259" key="3">
    <source>
        <dbReference type="SMART" id="SM01043"/>
    </source>
</evidence>
<evidence type="ECO:0000256" key="1">
    <source>
        <dbReference type="ARBA" id="ARBA00023015"/>
    </source>
</evidence>
<dbReference type="Gene3D" id="1.25.40.10">
    <property type="entry name" value="Tetratricopeptide repeat domain"/>
    <property type="match status" value="1"/>
</dbReference>
<dbReference type="SUPFAM" id="SSF48452">
    <property type="entry name" value="TPR-like"/>
    <property type="match status" value="1"/>
</dbReference>
<dbReference type="Pfam" id="PF03704">
    <property type="entry name" value="BTAD"/>
    <property type="match status" value="1"/>
</dbReference>
<gene>
    <name evidence="4" type="ORF">ACFOYY_02870</name>
</gene>
<organism evidence="4 5">
    <name type="scientific">Streptosporangium jomthongense</name>
    <dbReference type="NCBI Taxonomy" id="1193683"/>
    <lineage>
        <taxon>Bacteria</taxon>
        <taxon>Bacillati</taxon>
        <taxon>Actinomycetota</taxon>
        <taxon>Actinomycetes</taxon>
        <taxon>Streptosporangiales</taxon>
        <taxon>Streptosporangiaceae</taxon>
        <taxon>Streptosporangium</taxon>
    </lineage>
</organism>
<dbReference type="CDD" id="cd15831">
    <property type="entry name" value="BTAD"/>
    <property type="match status" value="1"/>
</dbReference>
<dbReference type="InterPro" id="IPR011990">
    <property type="entry name" value="TPR-like_helical_dom_sf"/>
</dbReference>
<dbReference type="PANTHER" id="PTHR35807">
    <property type="entry name" value="TRANSCRIPTIONAL REGULATOR REDD-RELATED"/>
    <property type="match status" value="1"/>
</dbReference>
<dbReference type="SUPFAM" id="SSF46894">
    <property type="entry name" value="C-terminal effector domain of the bipartite response regulators"/>
    <property type="match status" value="1"/>
</dbReference>
<proteinExistence type="predicted"/>
<dbReference type="InterPro" id="IPR005158">
    <property type="entry name" value="BTAD"/>
</dbReference>
<keyword evidence="2" id="KW-0804">Transcription</keyword>
<protein>
    <submittedName>
        <fullName evidence="4">BTAD domain-containing putative transcriptional regulator</fullName>
    </submittedName>
</protein>
<dbReference type="Proteomes" id="UP001595698">
    <property type="component" value="Unassembled WGS sequence"/>
</dbReference>
<feature type="domain" description="Bacterial transcriptional activator" evidence="3">
    <location>
        <begin position="105"/>
        <end position="250"/>
    </location>
</feature>
<evidence type="ECO:0000313" key="5">
    <source>
        <dbReference type="Proteomes" id="UP001595698"/>
    </source>
</evidence>
<keyword evidence="1" id="KW-0805">Transcription regulation</keyword>